<accession>A0AA39NVR5</accession>
<feature type="transmembrane region" description="Helical" evidence="1">
    <location>
        <begin position="30"/>
        <end position="47"/>
    </location>
</feature>
<evidence type="ECO:0000313" key="2">
    <source>
        <dbReference type="EMBL" id="KAK0472749.1"/>
    </source>
</evidence>
<proteinExistence type="predicted"/>
<organism evidence="2 3">
    <name type="scientific">Armillaria novae-zelandiae</name>
    <dbReference type="NCBI Taxonomy" id="153914"/>
    <lineage>
        <taxon>Eukaryota</taxon>
        <taxon>Fungi</taxon>
        <taxon>Dikarya</taxon>
        <taxon>Basidiomycota</taxon>
        <taxon>Agaricomycotina</taxon>
        <taxon>Agaricomycetes</taxon>
        <taxon>Agaricomycetidae</taxon>
        <taxon>Agaricales</taxon>
        <taxon>Marasmiineae</taxon>
        <taxon>Physalacriaceae</taxon>
        <taxon>Armillaria</taxon>
    </lineage>
</organism>
<protein>
    <submittedName>
        <fullName evidence="2">Uncharacterized protein</fullName>
    </submittedName>
</protein>
<comment type="caution">
    <text evidence="2">The sequence shown here is derived from an EMBL/GenBank/DDBJ whole genome shotgun (WGS) entry which is preliminary data.</text>
</comment>
<gene>
    <name evidence="2" type="ORF">IW261DRAFT_730686</name>
</gene>
<keyword evidence="1" id="KW-0812">Transmembrane</keyword>
<dbReference type="EMBL" id="JAUEPR010000038">
    <property type="protein sequence ID" value="KAK0472749.1"/>
    <property type="molecule type" value="Genomic_DNA"/>
</dbReference>
<evidence type="ECO:0000313" key="3">
    <source>
        <dbReference type="Proteomes" id="UP001175227"/>
    </source>
</evidence>
<keyword evidence="1" id="KW-0472">Membrane</keyword>
<reference evidence="2" key="1">
    <citation type="submission" date="2023-06" db="EMBL/GenBank/DDBJ databases">
        <authorList>
            <consortium name="Lawrence Berkeley National Laboratory"/>
            <person name="Ahrendt S."/>
            <person name="Sahu N."/>
            <person name="Indic B."/>
            <person name="Wong-Bajracharya J."/>
            <person name="Merenyi Z."/>
            <person name="Ke H.-M."/>
            <person name="Monk M."/>
            <person name="Kocsube S."/>
            <person name="Drula E."/>
            <person name="Lipzen A."/>
            <person name="Balint B."/>
            <person name="Henrissat B."/>
            <person name="Andreopoulos B."/>
            <person name="Martin F.M."/>
            <person name="Harder C.B."/>
            <person name="Rigling D."/>
            <person name="Ford K.L."/>
            <person name="Foster G.D."/>
            <person name="Pangilinan J."/>
            <person name="Papanicolaou A."/>
            <person name="Barry K."/>
            <person name="LaButti K."/>
            <person name="Viragh M."/>
            <person name="Koriabine M."/>
            <person name="Yan M."/>
            <person name="Riley R."/>
            <person name="Champramary S."/>
            <person name="Plett K.L."/>
            <person name="Tsai I.J."/>
            <person name="Slot J."/>
            <person name="Sipos G."/>
            <person name="Plett J."/>
            <person name="Nagy L.G."/>
            <person name="Grigoriev I.V."/>
        </authorList>
    </citation>
    <scope>NUCLEOTIDE SEQUENCE</scope>
    <source>
        <strain evidence="2">ICMP 16352</strain>
    </source>
</reference>
<feature type="transmembrane region" description="Helical" evidence="1">
    <location>
        <begin position="53"/>
        <end position="75"/>
    </location>
</feature>
<evidence type="ECO:0000256" key="1">
    <source>
        <dbReference type="SAM" id="Phobius"/>
    </source>
</evidence>
<dbReference type="Proteomes" id="UP001175227">
    <property type="component" value="Unassembled WGS sequence"/>
</dbReference>
<dbReference type="AlphaFoldDB" id="A0AA39NVR5"/>
<keyword evidence="3" id="KW-1185">Reference proteome</keyword>
<sequence>MTTLSCHARTQNPHVFLSDICFRSYKYSRLSLATAFFLFPLSPPLSLDVYSTSLQYTSFTVDSVFLTGVLVYLWTEIQRRLGFTRVKSLAYRVR</sequence>
<keyword evidence="1" id="KW-1133">Transmembrane helix</keyword>
<name>A0AA39NVR5_9AGAR</name>